<dbReference type="OrthoDB" id="9799092at2"/>
<dbReference type="Gene3D" id="3.40.630.30">
    <property type="match status" value="1"/>
</dbReference>
<keyword evidence="1 4" id="KW-0808">Transferase</keyword>
<dbReference type="Proteomes" id="UP000288623">
    <property type="component" value="Unassembled WGS sequence"/>
</dbReference>
<reference evidence="4 5" key="1">
    <citation type="submission" date="2014-11" db="EMBL/GenBank/DDBJ databases">
        <title>Genome sequence and analysis of novel Kurthia sp.</title>
        <authorList>
            <person name="Lawson J.N."/>
            <person name="Gonzalez J.E."/>
            <person name="Rinauldi L."/>
            <person name="Xuan Z."/>
            <person name="Firman A."/>
            <person name="Shaddox L."/>
            <person name="Trudeau A."/>
            <person name="Shah S."/>
            <person name="Reiman D."/>
        </authorList>
    </citation>
    <scope>NUCLEOTIDE SEQUENCE [LARGE SCALE GENOMIC DNA]</scope>
    <source>
        <strain evidence="4 5">3B1D</strain>
    </source>
</reference>
<dbReference type="PANTHER" id="PTHR43877:SF2">
    <property type="entry name" value="AMINOALKYLPHOSPHONATE N-ACETYLTRANSFERASE-RELATED"/>
    <property type="match status" value="1"/>
</dbReference>
<keyword evidence="5" id="KW-1185">Reference proteome</keyword>
<dbReference type="Pfam" id="PF00583">
    <property type="entry name" value="Acetyltransf_1"/>
    <property type="match status" value="1"/>
</dbReference>
<dbReference type="InterPro" id="IPR016181">
    <property type="entry name" value="Acyl_CoA_acyltransferase"/>
</dbReference>
<accession>A0A433RR10</accession>
<dbReference type="GO" id="GO:0016747">
    <property type="term" value="F:acyltransferase activity, transferring groups other than amino-acyl groups"/>
    <property type="evidence" value="ECO:0007669"/>
    <property type="project" value="InterPro"/>
</dbReference>
<evidence type="ECO:0000256" key="1">
    <source>
        <dbReference type="ARBA" id="ARBA00022679"/>
    </source>
</evidence>
<evidence type="ECO:0000313" key="5">
    <source>
        <dbReference type="Proteomes" id="UP000288623"/>
    </source>
</evidence>
<evidence type="ECO:0000259" key="3">
    <source>
        <dbReference type="PROSITE" id="PS51186"/>
    </source>
</evidence>
<dbReference type="InterPro" id="IPR000182">
    <property type="entry name" value="GNAT_dom"/>
</dbReference>
<organism evidence="4 5">
    <name type="scientific">Candidatus Kurthia intestinigallinarum</name>
    <dbReference type="NCBI Taxonomy" id="1562256"/>
    <lineage>
        <taxon>Bacteria</taxon>
        <taxon>Bacillati</taxon>
        <taxon>Bacillota</taxon>
        <taxon>Bacilli</taxon>
        <taxon>Bacillales</taxon>
        <taxon>Caryophanaceae</taxon>
        <taxon>Kurthia</taxon>
    </lineage>
</organism>
<proteinExistence type="predicted"/>
<gene>
    <name evidence="4" type="ORF">QI30_15305</name>
</gene>
<comment type="caution">
    <text evidence="4">The sequence shown here is derived from an EMBL/GenBank/DDBJ whole genome shotgun (WGS) entry which is preliminary data.</text>
</comment>
<dbReference type="AlphaFoldDB" id="A0A433RR10"/>
<sequence length="170" mass="19158">MTMEIRLLEESDAKAYWALRKEALKQDPGAFGETYTEATSHDNPVERVEKTIKKDHEHIFGAFINGQLLGVATLTLETAIKTKHRGYIGSVYVSPDARGNGAGAAIMKEIINWSREHAELEKLDLGVFTSNEPAFELYKKLGFEVVGIDKKSIRDEDGEFIDEYLMTYLL</sequence>
<dbReference type="SUPFAM" id="SSF55729">
    <property type="entry name" value="Acyl-CoA N-acyltransferases (Nat)"/>
    <property type="match status" value="1"/>
</dbReference>
<dbReference type="PANTHER" id="PTHR43877">
    <property type="entry name" value="AMINOALKYLPHOSPHONATE N-ACETYLTRANSFERASE-RELATED-RELATED"/>
    <property type="match status" value="1"/>
</dbReference>
<evidence type="ECO:0000313" key="4">
    <source>
        <dbReference type="EMBL" id="RUS53219.1"/>
    </source>
</evidence>
<dbReference type="InterPro" id="IPR050832">
    <property type="entry name" value="Bact_Acetyltransf"/>
</dbReference>
<evidence type="ECO:0000256" key="2">
    <source>
        <dbReference type="ARBA" id="ARBA00023315"/>
    </source>
</evidence>
<dbReference type="CDD" id="cd04301">
    <property type="entry name" value="NAT_SF"/>
    <property type="match status" value="1"/>
</dbReference>
<name>A0A433RR10_9BACL</name>
<dbReference type="PROSITE" id="PS51186">
    <property type="entry name" value="GNAT"/>
    <property type="match status" value="1"/>
</dbReference>
<feature type="domain" description="N-acetyltransferase" evidence="3">
    <location>
        <begin position="3"/>
        <end position="170"/>
    </location>
</feature>
<dbReference type="EMBL" id="JTFC01000039">
    <property type="protein sequence ID" value="RUS53219.1"/>
    <property type="molecule type" value="Genomic_DNA"/>
</dbReference>
<protein>
    <submittedName>
        <fullName evidence="4">Acetyltransferase</fullName>
    </submittedName>
</protein>
<dbReference type="RefSeq" id="WP_126991475.1">
    <property type="nucleotide sequence ID" value="NZ_JTFC01000039.1"/>
</dbReference>
<keyword evidence="2" id="KW-0012">Acyltransferase</keyword>